<sequence>MMTTNAGVEVDVKIERESGPEKEARRKNQGKINK</sequence>
<protein>
    <submittedName>
        <fullName evidence="2">Uncharacterized protein</fullName>
    </submittedName>
</protein>
<organism evidence="2 3">
    <name type="scientific">Rubroshorea leprosula</name>
    <dbReference type="NCBI Taxonomy" id="152421"/>
    <lineage>
        <taxon>Eukaryota</taxon>
        <taxon>Viridiplantae</taxon>
        <taxon>Streptophyta</taxon>
        <taxon>Embryophyta</taxon>
        <taxon>Tracheophyta</taxon>
        <taxon>Spermatophyta</taxon>
        <taxon>Magnoliopsida</taxon>
        <taxon>eudicotyledons</taxon>
        <taxon>Gunneridae</taxon>
        <taxon>Pentapetalae</taxon>
        <taxon>rosids</taxon>
        <taxon>malvids</taxon>
        <taxon>Malvales</taxon>
        <taxon>Dipterocarpaceae</taxon>
        <taxon>Rubroshorea</taxon>
    </lineage>
</organism>
<dbReference type="AlphaFoldDB" id="A0AAV5K8A1"/>
<feature type="compositionally biased region" description="Basic and acidic residues" evidence="1">
    <location>
        <begin position="10"/>
        <end position="26"/>
    </location>
</feature>
<feature type="region of interest" description="Disordered" evidence="1">
    <location>
        <begin position="1"/>
        <end position="34"/>
    </location>
</feature>
<gene>
    <name evidence="2" type="ORF">SLEP1_g29701</name>
</gene>
<accession>A0AAV5K8A1</accession>
<evidence type="ECO:0000256" key="1">
    <source>
        <dbReference type="SAM" id="MobiDB-lite"/>
    </source>
</evidence>
<comment type="caution">
    <text evidence="2">The sequence shown here is derived from an EMBL/GenBank/DDBJ whole genome shotgun (WGS) entry which is preliminary data.</text>
</comment>
<evidence type="ECO:0000313" key="2">
    <source>
        <dbReference type="EMBL" id="GKV19440.1"/>
    </source>
</evidence>
<reference evidence="2 3" key="1">
    <citation type="journal article" date="2021" name="Commun. Biol.">
        <title>The genome of Shorea leprosula (Dipterocarpaceae) highlights the ecological relevance of drought in aseasonal tropical rainforests.</title>
        <authorList>
            <person name="Ng K.K.S."/>
            <person name="Kobayashi M.J."/>
            <person name="Fawcett J.A."/>
            <person name="Hatakeyama M."/>
            <person name="Paape T."/>
            <person name="Ng C.H."/>
            <person name="Ang C.C."/>
            <person name="Tnah L.H."/>
            <person name="Lee C.T."/>
            <person name="Nishiyama T."/>
            <person name="Sese J."/>
            <person name="O'Brien M.J."/>
            <person name="Copetti D."/>
            <person name="Mohd Noor M.I."/>
            <person name="Ong R.C."/>
            <person name="Putra M."/>
            <person name="Sireger I.Z."/>
            <person name="Indrioko S."/>
            <person name="Kosugi Y."/>
            <person name="Izuno A."/>
            <person name="Isagi Y."/>
            <person name="Lee S.L."/>
            <person name="Shimizu K.K."/>
        </authorList>
    </citation>
    <scope>NUCLEOTIDE SEQUENCE [LARGE SCALE GENOMIC DNA]</scope>
    <source>
        <strain evidence="2">214</strain>
    </source>
</reference>
<dbReference type="EMBL" id="BPVZ01000052">
    <property type="protein sequence ID" value="GKV19440.1"/>
    <property type="molecule type" value="Genomic_DNA"/>
</dbReference>
<keyword evidence="3" id="KW-1185">Reference proteome</keyword>
<proteinExistence type="predicted"/>
<evidence type="ECO:0000313" key="3">
    <source>
        <dbReference type="Proteomes" id="UP001054252"/>
    </source>
</evidence>
<name>A0AAV5K8A1_9ROSI</name>
<dbReference type="Proteomes" id="UP001054252">
    <property type="component" value="Unassembled WGS sequence"/>
</dbReference>